<name>A0A084JLL9_9FIRM</name>
<dbReference type="InterPro" id="IPR001763">
    <property type="entry name" value="Rhodanese-like_dom"/>
</dbReference>
<dbReference type="PANTHER" id="PTHR43031:SF1">
    <property type="entry name" value="PYRIDINE NUCLEOTIDE-DISULPHIDE OXIDOREDUCTASE"/>
    <property type="match status" value="1"/>
</dbReference>
<evidence type="ECO:0000313" key="3">
    <source>
        <dbReference type="Proteomes" id="UP000028525"/>
    </source>
</evidence>
<dbReference type="STRING" id="29354.IO98_12000"/>
<dbReference type="Proteomes" id="UP000028525">
    <property type="component" value="Unassembled WGS sequence"/>
</dbReference>
<evidence type="ECO:0000259" key="1">
    <source>
        <dbReference type="PROSITE" id="PS50206"/>
    </source>
</evidence>
<keyword evidence="2" id="KW-0808">Transferase</keyword>
<dbReference type="GO" id="GO:0016740">
    <property type="term" value="F:transferase activity"/>
    <property type="evidence" value="ECO:0007669"/>
    <property type="project" value="UniProtKB-KW"/>
</dbReference>
<gene>
    <name evidence="2" type="ORF">IO98_12000</name>
</gene>
<keyword evidence="3" id="KW-1185">Reference proteome</keyword>
<dbReference type="AlphaFoldDB" id="A0A084JLL9"/>
<sequence length="102" mass="11851">MFSTIPIWEVDHYIEYYSDIMIIDLRSQSSYRQSHIQGAVNLPYENMDRWVNSLPKNKLLIIYCSRGGQSMAVCRNLEQSGYNVVNIANGIAYYKGKYMVRG</sequence>
<dbReference type="InterPro" id="IPR050229">
    <property type="entry name" value="GlpE_sulfurtransferase"/>
</dbReference>
<organism evidence="2 3">
    <name type="scientific">Lacrimispora celerecrescens</name>
    <dbReference type="NCBI Taxonomy" id="29354"/>
    <lineage>
        <taxon>Bacteria</taxon>
        <taxon>Bacillati</taxon>
        <taxon>Bacillota</taxon>
        <taxon>Clostridia</taxon>
        <taxon>Lachnospirales</taxon>
        <taxon>Lachnospiraceae</taxon>
        <taxon>Lacrimispora</taxon>
    </lineage>
</organism>
<dbReference type="SUPFAM" id="SSF52821">
    <property type="entry name" value="Rhodanese/Cell cycle control phosphatase"/>
    <property type="match status" value="1"/>
</dbReference>
<dbReference type="PANTHER" id="PTHR43031">
    <property type="entry name" value="FAD-DEPENDENT OXIDOREDUCTASE"/>
    <property type="match status" value="1"/>
</dbReference>
<dbReference type="PROSITE" id="PS50206">
    <property type="entry name" value="RHODANESE_3"/>
    <property type="match status" value="1"/>
</dbReference>
<evidence type="ECO:0000313" key="2">
    <source>
        <dbReference type="EMBL" id="KEZ89853.1"/>
    </source>
</evidence>
<protein>
    <submittedName>
        <fullName evidence="2">Sulfurtransferase</fullName>
    </submittedName>
</protein>
<dbReference type="Pfam" id="PF00581">
    <property type="entry name" value="Rhodanese"/>
    <property type="match status" value="1"/>
</dbReference>
<dbReference type="RefSeq" id="WP_038281426.1">
    <property type="nucleotide sequence ID" value="NZ_JPME01000014.1"/>
</dbReference>
<dbReference type="OrthoDB" id="9800872at2"/>
<comment type="caution">
    <text evidence="2">The sequence shown here is derived from an EMBL/GenBank/DDBJ whole genome shotgun (WGS) entry which is preliminary data.</text>
</comment>
<dbReference type="Gene3D" id="3.40.250.10">
    <property type="entry name" value="Rhodanese-like domain"/>
    <property type="match status" value="1"/>
</dbReference>
<dbReference type="SMART" id="SM00450">
    <property type="entry name" value="RHOD"/>
    <property type="match status" value="1"/>
</dbReference>
<dbReference type="CDD" id="cd00158">
    <property type="entry name" value="RHOD"/>
    <property type="match status" value="1"/>
</dbReference>
<feature type="domain" description="Rhodanese" evidence="1">
    <location>
        <begin position="16"/>
        <end position="98"/>
    </location>
</feature>
<proteinExistence type="predicted"/>
<dbReference type="InterPro" id="IPR036873">
    <property type="entry name" value="Rhodanese-like_dom_sf"/>
</dbReference>
<reference evidence="2 3" key="1">
    <citation type="submission" date="2014-07" db="EMBL/GenBank/DDBJ databases">
        <title>Draft genome of Clostridium celerecrescens 152B isolated from sediments associated with methane hydrate from Krishna Godavari basin.</title>
        <authorList>
            <person name="Honkalas V.S."/>
            <person name="Dabir A.P."/>
            <person name="Arora P."/>
            <person name="Dhakephalkar P.K."/>
        </authorList>
    </citation>
    <scope>NUCLEOTIDE SEQUENCE [LARGE SCALE GENOMIC DNA]</scope>
    <source>
        <strain evidence="2 3">152B</strain>
    </source>
</reference>
<accession>A0A084JLL9</accession>
<dbReference type="EMBL" id="JPME01000014">
    <property type="protein sequence ID" value="KEZ89853.1"/>
    <property type="molecule type" value="Genomic_DNA"/>
</dbReference>